<evidence type="ECO:0000313" key="2">
    <source>
        <dbReference type="Proteomes" id="UP001482620"/>
    </source>
</evidence>
<name>A0ABV0T2V5_9TELE</name>
<sequence>MEAYSTLTNHHHNLVWLACQPPTRTFACRDLVSASRQHLPSAHPFTMGGRAENLKIRLTRSNVFLVGSGHVLSVNKPVMKDDSIPSLLPSYLLLNLVALDELWFVKKSVVMG</sequence>
<protein>
    <submittedName>
        <fullName evidence="1">Uncharacterized protein</fullName>
    </submittedName>
</protein>
<proteinExistence type="predicted"/>
<gene>
    <name evidence="1" type="ORF">ILYODFUR_022206</name>
</gene>
<keyword evidence="2" id="KW-1185">Reference proteome</keyword>
<evidence type="ECO:0000313" key="1">
    <source>
        <dbReference type="EMBL" id="MEQ2225892.1"/>
    </source>
</evidence>
<dbReference type="Proteomes" id="UP001482620">
    <property type="component" value="Unassembled WGS sequence"/>
</dbReference>
<accession>A0ABV0T2V5</accession>
<organism evidence="1 2">
    <name type="scientific">Ilyodon furcidens</name>
    <name type="common">goldbreast splitfin</name>
    <dbReference type="NCBI Taxonomy" id="33524"/>
    <lineage>
        <taxon>Eukaryota</taxon>
        <taxon>Metazoa</taxon>
        <taxon>Chordata</taxon>
        <taxon>Craniata</taxon>
        <taxon>Vertebrata</taxon>
        <taxon>Euteleostomi</taxon>
        <taxon>Actinopterygii</taxon>
        <taxon>Neopterygii</taxon>
        <taxon>Teleostei</taxon>
        <taxon>Neoteleostei</taxon>
        <taxon>Acanthomorphata</taxon>
        <taxon>Ovalentaria</taxon>
        <taxon>Atherinomorphae</taxon>
        <taxon>Cyprinodontiformes</taxon>
        <taxon>Goodeidae</taxon>
        <taxon>Ilyodon</taxon>
    </lineage>
</organism>
<reference evidence="1 2" key="1">
    <citation type="submission" date="2021-06" db="EMBL/GenBank/DDBJ databases">
        <authorList>
            <person name="Palmer J.M."/>
        </authorList>
    </citation>
    <scope>NUCLEOTIDE SEQUENCE [LARGE SCALE GENOMIC DNA]</scope>
    <source>
        <strain evidence="2">if_2019</strain>
        <tissue evidence="1">Muscle</tissue>
    </source>
</reference>
<dbReference type="EMBL" id="JAHRIQ010014019">
    <property type="protein sequence ID" value="MEQ2225892.1"/>
    <property type="molecule type" value="Genomic_DNA"/>
</dbReference>
<comment type="caution">
    <text evidence="1">The sequence shown here is derived from an EMBL/GenBank/DDBJ whole genome shotgun (WGS) entry which is preliminary data.</text>
</comment>